<evidence type="ECO:0000256" key="1">
    <source>
        <dbReference type="SAM" id="Phobius"/>
    </source>
</evidence>
<comment type="caution">
    <text evidence="2">The sequence shown here is derived from an EMBL/GenBank/DDBJ whole genome shotgun (WGS) entry which is preliminary data.</text>
</comment>
<dbReference type="Proteomes" id="UP000886851">
    <property type="component" value="Unassembled WGS sequence"/>
</dbReference>
<reference evidence="2" key="1">
    <citation type="journal article" date="2021" name="PeerJ">
        <title>Extensive microbial diversity within the chicken gut microbiome revealed by metagenomics and culture.</title>
        <authorList>
            <person name="Gilroy R."/>
            <person name="Ravi A."/>
            <person name="Getino M."/>
            <person name="Pursley I."/>
            <person name="Horton D.L."/>
            <person name="Alikhan N.F."/>
            <person name="Baker D."/>
            <person name="Gharbi K."/>
            <person name="Hall N."/>
            <person name="Watson M."/>
            <person name="Adriaenssens E.M."/>
            <person name="Foster-Nyarko E."/>
            <person name="Jarju S."/>
            <person name="Secka A."/>
            <person name="Antonio M."/>
            <person name="Oren A."/>
            <person name="Chaudhuri R.R."/>
            <person name="La Ragione R."/>
            <person name="Hildebrand F."/>
            <person name="Pallen M.J."/>
        </authorList>
    </citation>
    <scope>NUCLEOTIDE SEQUENCE</scope>
    <source>
        <strain evidence="2">Gambia2-208</strain>
    </source>
</reference>
<evidence type="ECO:0000313" key="2">
    <source>
        <dbReference type="EMBL" id="HIY89311.1"/>
    </source>
</evidence>
<organism evidence="2 3">
    <name type="scientific">Candidatus Bacteroides pullicola</name>
    <dbReference type="NCBI Taxonomy" id="2838475"/>
    <lineage>
        <taxon>Bacteria</taxon>
        <taxon>Pseudomonadati</taxon>
        <taxon>Bacteroidota</taxon>
        <taxon>Bacteroidia</taxon>
        <taxon>Bacteroidales</taxon>
        <taxon>Bacteroidaceae</taxon>
        <taxon>Bacteroides</taxon>
    </lineage>
</organism>
<dbReference type="AlphaFoldDB" id="A0A9D1ZKD2"/>
<gene>
    <name evidence="2" type="ORF">H9824_11510</name>
</gene>
<reference evidence="2" key="2">
    <citation type="submission" date="2021-04" db="EMBL/GenBank/DDBJ databases">
        <authorList>
            <person name="Gilroy R."/>
        </authorList>
    </citation>
    <scope>NUCLEOTIDE SEQUENCE</scope>
    <source>
        <strain evidence="2">Gambia2-208</strain>
    </source>
</reference>
<accession>A0A9D1ZKD2</accession>
<keyword evidence="1" id="KW-0812">Transmembrane</keyword>
<keyword evidence="1" id="KW-1133">Transmembrane helix</keyword>
<proteinExistence type="predicted"/>
<evidence type="ECO:0000313" key="3">
    <source>
        <dbReference type="Proteomes" id="UP000886851"/>
    </source>
</evidence>
<name>A0A9D1ZKD2_9BACE</name>
<keyword evidence="1" id="KW-0472">Membrane</keyword>
<dbReference type="EMBL" id="DXCV01000081">
    <property type="protein sequence ID" value="HIY89311.1"/>
    <property type="molecule type" value="Genomic_DNA"/>
</dbReference>
<protein>
    <submittedName>
        <fullName evidence="2">Uncharacterized protein</fullName>
    </submittedName>
</protein>
<feature type="transmembrane region" description="Helical" evidence="1">
    <location>
        <begin position="84"/>
        <end position="103"/>
    </location>
</feature>
<sequence length="167" mass="19117">MRREEIEKLLARYYDGLTTEQEEEKLTQALHSAKDLPEDLQAERDLFLSLHKDTVEDVPVPEDLETELAARIDRKASAPRRLRLWWGSVAASALLLVGLGLGITEMRHDVLASTPQDTFTNPEDAHRALQAIFTEMSQNWKAGMEQLEDTQRDLEAVNHEIRNELEN</sequence>